<evidence type="ECO:0000256" key="2">
    <source>
        <dbReference type="ARBA" id="ARBA00023186"/>
    </source>
</evidence>
<accession>X6LT83</accession>
<dbReference type="EMBL" id="ASPP01028867">
    <property type="protein sequence ID" value="ETO04844.1"/>
    <property type="molecule type" value="Genomic_DNA"/>
</dbReference>
<feature type="region of interest" description="Disordered" evidence="4">
    <location>
        <begin position="1"/>
        <end position="45"/>
    </location>
</feature>
<dbReference type="SUPFAM" id="SSF48403">
    <property type="entry name" value="Ankyrin repeat"/>
    <property type="match status" value="1"/>
</dbReference>
<dbReference type="Gene3D" id="1.25.40.20">
    <property type="entry name" value="Ankyrin repeat-containing domain"/>
    <property type="match status" value="1"/>
</dbReference>
<dbReference type="InterPro" id="IPR002110">
    <property type="entry name" value="Ankyrin_rpt"/>
</dbReference>
<dbReference type="InterPro" id="IPR036770">
    <property type="entry name" value="Ankyrin_rpt-contain_sf"/>
</dbReference>
<proteinExistence type="predicted"/>
<feature type="compositionally biased region" description="Acidic residues" evidence="4">
    <location>
        <begin position="26"/>
        <end position="42"/>
    </location>
</feature>
<keyword evidence="2" id="KW-0143">Chaperone</keyword>
<comment type="caution">
    <text evidence="5">The sequence shown here is derived from an EMBL/GenBank/DDBJ whole genome shotgun (WGS) entry which is preliminary data.</text>
</comment>
<comment type="function">
    <text evidence="3">Acts as a molecular chaperone for G protein-coupled receptors, regulating their biogenesis and exit from the ER.</text>
</comment>
<evidence type="ECO:0000313" key="6">
    <source>
        <dbReference type="Proteomes" id="UP000023152"/>
    </source>
</evidence>
<feature type="compositionally biased region" description="Basic and acidic residues" evidence="4">
    <location>
        <begin position="12"/>
        <end position="25"/>
    </location>
</feature>
<keyword evidence="6" id="KW-1185">Reference proteome</keyword>
<reference evidence="5 6" key="1">
    <citation type="journal article" date="2013" name="Curr. Biol.">
        <title>The Genome of the Foraminiferan Reticulomyxa filosa.</title>
        <authorList>
            <person name="Glockner G."/>
            <person name="Hulsmann N."/>
            <person name="Schleicher M."/>
            <person name="Noegel A.A."/>
            <person name="Eichinger L."/>
            <person name="Gallinger C."/>
            <person name="Pawlowski J."/>
            <person name="Sierra R."/>
            <person name="Euteneuer U."/>
            <person name="Pillet L."/>
            <person name="Moustafa A."/>
            <person name="Platzer M."/>
            <person name="Groth M."/>
            <person name="Szafranski K."/>
            <person name="Schliwa M."/>
        </authorList>
    </citation>
    <scope>NUCLEOTIDE SEQUENCE [LARGE SCALE GENOMIC DNA]</scope>
</reference>
<gene>
    <name evidence="5" type="ORF">RFI_32552</name>
</gene>
<dbReference type="Proteomes" id="UP000023152">
    <property type="component" value="Unassembled WGS sequence"/>
</dbReference>
<evidence type="ECO:0000256" key="4">
    <source>
        <dbReference type="SAM" id="MobiDB-lite"/>
    </source>
</evidence>
<dbReference type="Pfam" id="PF12796">
    <property type="entry name" value="Ank_2"/>
    <property type="match status" value="1"/>
</dbReference>
<evidence type="ECO:0000256" key="3">
    <source>
        <dbReference type="ARBA" id="ARBA00037107"/>
    </source>
</evidence>
<sequence length="188" mass="20934">SIDNMLGVVEDTSSKDVGVKERNESPEEEIEDEEFEEEEEEEARVGYKPRISIHMPTLPPLPENYPLHAAVIRKDSQALVSAIKALPPCTDPSVPLRSRPINALDHHGYTALTLSVLTSWMEGVKILLEYGASPSVTSLEGWTSIQEAVSTSQREILRMLVIANMKIMKEDLAARASIIREQLKQVSK</sequence>
<name>X6LT83_RETFI</name>
<dbReference type="AlphaFoldDB" id="X6LT83"/>
<dbReference type="GO" id="GO:0005789">
    <property type="term" value="C:endoplasmic reticulum membrane"/>
    <property type="evidence" value="ECO:0007669"/>
    <property type="project" value="UniProtKB-SubCell"/>
</dbReference>
<evidence type="ECO:0000313" key="5">
    <source>
        <dbReference type="EMBL" id="ETO04844.1"/>
    </source>
</evidence>
<evidence type="ECO:0000256" key="1">
    <source>
        <dbReference type="ARBA" id="ARBA00004586"/>
    </source>
</evidence>
<protein>
    <submittedName>
        <fullName evidence="5">Ankyrin repeat domain-containing protein</fullName>
    </submittedName>
</protein>
<dbReference type="PANTHER" id="PTHR12447:SF25">
    <property type="entry name" value="ANKYRIN REPEAT DOMAIN-CONTAINING PROTEIN 13C"/>
    <property type="match status" value="1"/>
</dbReference>
<organism evidence="5 6">
    <name type="scientific">Reticulomyxa filosa</name>
    <dbReference type="NCBI Taxonomy" id="46433"/>
    <lineage>
        <taxon>Eukaryota</taxon>
        <taxon>Sar</taxon>
        <taxon>Rhizaria</taxon>
        <taxon>Retaria</taxon>
        <taxon>Foraminifera</taxon>
        <taxon>Monothalamids</taxon>
        <taxon>Reticulomyxidae</taxon>
        <taxon>Reticulomyxa</taxon>
    </lineage>
</organism>
<dbReference type="PANTHER" id="PTHR12447">
    <property type="entry name" value="ANKYRIN REPEAT DOMAIN-CONTAINING PROTEIN 13"/>
    <property type="match status" value="1"/>
</dbReference>
<comment type="subcellular location">
    <subcellularLocation>
        <location evidence="1">Endoplasmic reticulum membrane</location>
    </subcellularLocation>
</comment>
<dbReference type="OrthoDB" id="1585644at2759"/>
<feature type="non-terminal residue" evidence="5">
    <location>
        <position position="1"/>
    </location>
</feature>
<dbReference type="InterPro" id="IPR021832">
    <property type="entry name" value="ANKRD13"/>
</dbReference>